<accession>A0ABD3T183</accession>
<dbReference type="PANTHER" id="PTHR33155">
    <property type="entry name" value="FANTASTIC FOUR-LIKE PROTEIN (DUF3049)"/>
    <property type="match status" value="1"/>
</dbReference>
<evidence type="ECO:0000256" key="2">
    <source>
        <dbReference type="SAM" id="MobiDB-lite"/>
    </source>
</evidence>
<reference evidence="4 5" key="1">
    <citation type="submission" date="2024-12" db="EMBL/GenBank/DDBJ databases">
        <title>The unique morphological basis and parallel evolutionary history of personate flowers in Penstemon.</title>
        <authorList>
            <person name="Depatie T.H."/>
            <person name="Wessinger C.A."/>
        </authorList>
    </citation>
    <scope>NUCLEOTIDE SEQUENCE [LARGE SCALE GENOMIC DNA]</scope>
    <source>
        <strain evidence="4">WTNN_2</strain>
        <tissue evidence="4">Leaf</tissue>
    </source>
</reference>
<keyword evidence="5" id="KW-1185">Reference proteome</keyword>
<dbReference type="Proteomes" id="UP001634393">
    <property type="component" value="Unassembled WGS sequence"/>
</dbReference>
<name>A0ABD3T183_9LAMI</name>
<feature type="domain" description="FAF" evidence="3">
    <location>
        <begin position="2"/>
        <end position="41"/>
    </location>
</feature>
<protein>
    <recommendedName>
        <fullName evidence="3">FAF domain-containing protein</fullName>
    </recommendedName>
</protein>
<dbReference type="PANTHER" id="PTHR33155:SF75">
    <property type="entry name" value="OS02G0750800 PROTEIN"/>
    <property type="match status" value="1"/>
</dbReference>
<evidence type="ECO:0000313" key="4">
    <source>
        <dbReference type="EMBL" id="KAL3830475.1"/>
    </source>
</evidence>
<dbReference type="Pfam" id="PF11250">
    <property type="entry name" value="FAF"/>
    <property type="match status" value="1"/>
</dbReference>
<dbReference type="InterPro" id="IPR046431">
    <property type="entry name" value="FAF_dom"/>
</dbReference>
<gene>
    <name evidence="4" type="ORF">ACJIZ3_019277</name>
</gene>
<dbReference type="AlphaFoldDB" id="A0ABD3T183"/>
<evidence type="ECO:0000313" key="5">
    <source>
        <dbReference type="Proteomes" id="UP001634393"/>
    </source>
</evidence>
<evidence type="ECO:0000256" key="1">
    <source>
        <dbReference type="ARBA" id="ARBA00008690"/>
    </source>
</evidence>
<dbReference type="InterPro" id="IPR021410">
    <property type="entry name" value="FAF"/>
</dbReference>
<evidence type="ECO:0000259" key="3">
    <source>
        <dbReference type="Pfam" id="PF11250"/>
    </source>
</evidence>
<proteinExistence type="inferred from homology"/>
<comment type="similarity">
    <text evidence="1">Belongs to the fantastic four family.</text>
</comment>
<dbReference type="EMBL" id="JBJXBP010000005">
    <property type="protein sequence ID" value="KAL3830475.1"/>
    <property type="molecule type" value="Genomic_DNA"/>
</dbReference>
<organism evidence="4 5">
    <name type="scientific">Penstemon smallii</name>
    <dbReference type="NCBI Taxonomy" id="265156"/>
    <lineage>
        <taxon>Eukaryota</taxon>
        <taxon>Viridiplantae</taxon>
        <taxon>Streptophyta</taxon>
        <taxon>Embryophyta</taxon>
        <taxon>Tracheophyta</taxon>
        <taxon>Spermatophyta</taxon>
        <taxon>Magnoliopsida</taxon>
        <taxon>eudicotyledons</taxon>
        <taxon>Gunneridae</taxon>
        <taxon>Pentapetalae</taxon>
        <taxon>asterids</taxon>
        <taxon>lamiids</taxon>
        <taxon>Lamiales</taxon>
        <taxon>Plantaginaceae</taxon>
        <taxon>Cheloneae</taxon>
        <taxon>Penstemon</taxon>
    </lineage>
</organism>
<comment type="caution">
    <text evidence="4">The sequence shown here is derived from an EMBL/GenBank/DDBJ whole genome shotgun (WGS) entry which is preliminary data.</text>
</comment>
<feature type="compositionally biased region" description="Acidic residues" evidence="2">
    <location>
        <begin position="47"/>
        <end position="61"/>
    </location>
</feature>
<feature type="region of interest" description="Disordered" evidence="2">
    <location>
        <begin position="47"/>
        <end position="85"/>
    </location>
</feature>
<sequence length="85" mass="9772">MPWVMHKHHTSDGRLVITKEKVKRHEYFEAFRSNGRLVLNLVLLNDGENEDEEEEKEDSVEEINGHDDDNGGGMDSSSLEPQVHN</sequence>